<dbReference type="GO" id="GO:0031012">
    <property type="term" value="C:extracellular matrix"/>
    <property type="evidence" value="ECO:0007669"/>
    <property type="project" value="TreeGrafter"/>
</dbReference>
<dbReference type="GO" id="GO:0007508">
    <property type="term" value="P:larval heart development"/>
    <property type="evidence" value="ECO:0007669"/>
    <property type="project" value="TreeGrafter"/>
</dbReference>
<dbReference type="GO" id="GO:0061343">
    <property type="term" value="P:cell adhesion involved in heart morphogenesis"/>
    <property type="evidence" value="ECO:0007669"/>
    <property type="project" value="TreeGrafter"/>
</dbReference>
<dbReference type="Pfam" id="PF14529">
    <property type="entry name" value="Exo_endo_phos_2"/>
    <property type="match status" value="1"/>
</dbReference>
<feature type="domain" description="Endonuclease/exonuclease/phosphatase" evidence="1">
    <location>
        <begin position="67"/>
        <end position="180"/>
    </location>
</feature>
<dbReference type="Gene3D" id="3.60.10.10">
    <property type="entry name" value="Endonuclease/exonuclease/phosphatase"/>
    <property type="match status" value="1"/>
</dbReference>
<gene>
    <name evidence="2" type="ORF">MEDL_29534</name>
</gene>
<dbReference type="SUPFAM" id="SSF56219">
    <property type="entry name" value="DNase I-like"/>
    <property type="match status" value="1"/>
</dbReference>
<evidence type="ECO:0000313" key="2">
    <source>
        <dbReference type="EMBL" id="CAG2215751.1"/>
    </source>
</evidence>
<evidence type="ECO:0000259" key="1">
    <source>
        <dbReference type="Pfam" id="PF14529"/>
    </source>
</evidence>
<dbReference type="Proteomes" id="UP000683360">
    <property type="component" value="Unassembled WGS sequence"/>
</dbReference>
<dbReference type="PANTHER" id="PTHR33395:SF22">
    <property type="entry name" value="REVERSE TRANSCRIPTASE DOMAIN-CONTAINING PROTEIN"/>
    <property type="match status" value="1"/>
</dbReference>
<reference evidence="2" key="1">
    <citation type="submission" date="2021-03" db="EMBL/GenBank/DDBJ databases">
        <authorList>
            <person name="Bekaert M."/>
        </authorList>
    </citation>
    <scope>NUCLEOTIDE SEQUENCE</scope>
</reference>
<dbReference type="PANTHER" id="PTHR33395">
    <property type="entry name" value="TRANSCRIPTASE, PUTATIVE-RELATED-RELATED"/>
    <property type="match status" value="1"/>
</dbReference>
<dbReference type="InterPro" id="IPR036691">
    <property type="entry name" value="Endo/exonu/phosph_ase_sf"/>
</dbReference>
<dbReference type="InterPro" id="IPR005135">
    <property type="entry name" value="Endo/exonuclease/phosphatase"/>
</dbReference>
<organism evidence="2 3">
    <name type="scientific">Mytilus edulis</name>
    <name type="common">Blue mussel</name>
    <dbReference type="NCBI Taxonomy" id="6550"/>
    <lineage>
        <taxon>Eukaryota</taxon>
        <taxon>Metazoa</taxon>
        <taxon>Spiralia</taxon>
        <taxon>Lophotrochozoa</taxon>
        <taxon>Mollusca</taxon>
        <taxon>Bivalvia</taxon>
        <taxon>Autobranchia</taxon>
        <taxon>Pteriomorphia</taxon>
        <taxon>Mytilida</taxon>
        <taxon>Mytiloidea</taxon>
        <taxon>Mytilidae</taxon>
        <taxon>Mytilinae</taxon>
        <taxon>Mytilus</taxon>
    </lineage>
</organism>
<name>A0A8S3SBD8_MYTED</name>
<evidence type="ECO:0000313" key="3">
    <source>
        <dbReference type="Proteomes" id="UP000683360"/>
    </source>
</evidence>
<dbReference type="AlphaFoldDB" id="A0A8S3SBD8"/>
<keyword evidence="3" id="KW-1185">Reference proteome</keyword>
<proteinExistence type="predicted"/>
<dbReference type="GO" id="GO:0003824">
    <property type="term" value="F:catalytic activity"/>
    <property type="evidence" value="ECO:0007669"/>
    <property type="project" value="InterPro"/>
</dbReference>
<sequence length="198" mass="22672">MRNEHRTAEIFPNGYNKNVFRKDRNKNGGGVFIAVHNKFTTSAVDNIEINGELQSAEIQAETKSVIIGSYYRPRNESIDALHNLKTPVLNVSENSKDKPITIAGDFNRPHFDWNNNTVKSGKSQVKHHQKLIEFIEEFGMEQLQQKPSRENNILDLFLTNPQSLLRSCNTLPGISDHNKILLDTDLKPQYNHPKPREI</sequence>
<dbReference type="OrthoDB" id="6131636at2759"/>
<comment type="caution">
    <text evidence="2">The sequence shown here is derived from an EMBL/GenBank/DDBJ whole genome shotgun (WGS) entry which is preliminary data.</text>
</comment>
<dbReference type="EMBL" id="CAJPWZ010001454">
    <property type="protein sequence ID" value="CAG2215751.1"/>
    <property type="molecule type" value="Genomic_DNA"/>
</dbReference>
<accession>A0A8S3SBD8</accession>
<protein>
    <recommendedName>
        <fullName evidence="1">Endonuclease/exonuclease/phosphatase domain-containing protein</fullName>
    </recommendedName>
</protein>